<proteinExistence type="predicted"/>
<evidence type="ECO:0000313" key="2">
    <source>
        <dbReference type="Proteomes" id="UP001470230"/>
    </source>
</evidence>
<reference evidence="1 2" key="1">
    <citation type="submission" date="2024-04" db="EMBL/GenBank/DDBJ databases">
        <title>Tritrichomonas musculus Genome.</title>
        <authorList>
            <person name="Alves-Ferreira E."/>
            <person name="Grigg M."/>
            <person name="Lorenzi H."/>
            <person name="Galac M."/>
        </authorList>
    </citation>
    <scope>NUCLEOTIDE SEQUENCE [LARGE SCALE GENOMIC DNA]</scope>
    <source>
        <strain evidence="1 2">EAF2021</strain>
    </source>
</reference>
<dbReference type="Proteomes" id="UP001470230">
    <property type="component" value="Unassembled WGS sequence"/>
</dbReference>
<comment type="caution">
    <text evidence="1">The sequence shown here is derived from an EMBL/GenBank/DDBJ whole genome shotgun (WGS) entry which is preliminary data.</text>
</comment>
<gene>
    <name evidence="1" type="ORF">M9Y10_026516</name>
</gene>
<dbReference type="PANTHER" id="PTHR24159">
    <property type="match status" value="1"/>
</dbReference>
<evidence type="ECO:0008006" key="3">
    <source>
        <dbReference type="Google" id="ProtNLM"/>
    </source>
</evidence>
<evidence type="ECO:0000313" key="1">
    <source>
        <dbReference type="EMBL" id="KAK8842282.1"/>
    </source>
</evidence>
<dbReference type="PANTHER" id="PTHR24159:SF5">
    <property type="entry name" value="ANK_REP_REGION DOMAIN-CONTAINING PROTEIN"/>
    <property type="match status" value="1"/>
</dbReference>
<organism evidence="1 2">
    <name type="scientific">Tritrichomonas musculus</name>
    <dbReference type="NCBI Taxonomy" id="1915356"/>
    <lineage>
        <taxon>Eukaryota</taxon>
        <taxon>Metamonada</taxon>
        <taxon>Parabasalia</taxon>
        <taxon>Tritrichomonadida</taxon>
        <taxon>Tritrichomonadidae</taxon>
        <taxon>Tritrichomonas</taxon>
    </lineage>
</organism>
<protein>
    <recommendedName>
        <fullName evidence="3">DUF3447 domain-containing protein</fullName>
    </recommendedName>
</protein>
<dbReference type="EMBL" id="JAPFFF010000039">
    <property type="protein sequence ID" value="KAK8842282.1"/>
    <property type="molecule type" value="Genomic_DNA"/>
</dbReference>
<name>A0ABR2H9N4_9EUKA</name>
<accession>A0ABR2H9N4</accession>
<sequence>MSKDDKQQEYLETIKSIQESILKFLEEETNCEENLTFLKDIFNDLEIQDIRIEFMSVLHLISKIANNFHRSCNFFSKIEQILQYLKADIKKNISNSEIFNIFQGNKRILLFLAEEGIMTFDEYVIRKITMTNKLVEANYPQYFQPEIEPFMQEQWFPRYNFHNYVQTQNEWVYELKEEVPENFYAKRKKGENDDTLCEMIRNDMVEDFIAYVTRSNTSLDATIQLSIFETNPFLIKKQTEKQQIQYYGEKEAKQRGITLIEYAVFFGSIQIYNYLRLEKVQLTPSLWNFAVHGKNADLIHSLEDCHVSLEGGAYMQLFYESIKCHHNDIANYFLSNFLRKEEENLQKAFIKSLRYYNFAFLNDEQINESSFYDLCKYDYSALIGSFVTSTAIDINKKEIFPQFAHVISYARIFTSFQVACFNKIWNHMFQ</sequence>
<keyword evidence="2" id="KW-1185">Reference proteome</keyword>